<reference evidence="1 2" key="1">
    <citation type="submission" date="2016-10" db="EMBL/GenBank/DDBJ databases">
        <authorList>
            <person name="de Groot N.N."/>
        </authorList>
    </citation>
    <scope>NUCLEOTIDE SEQUENCE [LARGE SCALE GENOMIC DNA]</scope>
    <source>
        <strain evidence="1 2">DSM 22007</strain>
    </source>
</reference>
<dbReference type="EMBL" id="FOEP01000007">
    <property type="protein sequence ID" value="SEQ49086.1"/>
    <property type="molecule type" value="Genomic_DNA"/>
</dbReference>
<protein>
    <recommendedName>
        <fullName evidence="3">Methyltransferase</fullName>
    </recommendedName>
</protein>
<gene>
    <name evidence="1" type="ORF">SAMN04488092_107167</name>
</gene>
<dbReference type="InterPro" id="IPR029063">
    <property type="entry name" value="SAM-dependent_MTases_sf"/>
</dbReference>
<evidence type="ECO:0000313" key="1">
    <source>
        <dbReference type="EMBL" id="SEQ49086.1"/>
    </source>
</evidence>
<sequence length="231" mass="24777">MYCASLVQAAFPWHHVPMTRKLSLPDAPASADDGRMHAPSAARNIGFICDLVAHHAPETGHALELASGTGQHVTALAKRLPNLTWQPSDIDAQRRTSIDAHAAGLGNVLPAISLNATAPGWAAENDNKDLILLVNLLHLISGPEARTVVSEAAKALAPGGILILYGPFLRDGEVTSDGDATFHASLRAQDPEIGYKDDWDVIDWLNAAWLDLVQVIEMPANNLSFIARRPI</sequence>
<evidence type="ECO:0000313" key="2">
    <source>
        <dbReference type="Proteomes" id="UP000198634"/>
    </source>
</evidence>
<organism evidence="1 2">
    <name type="scientific">Thalassovita taeanensis</name>
    <dbReference type="NCBI Taxonomy" id="657014"/>
    <lineage>
        <taxon>Bacteria</taxon>
        <taxon>Pseudomonadati</taxon>
        <taxon>Pseudomonadota</taxon>
        <taxon>Alphaproteobacteria</taxon>
        <taxon>Rhodobacterales</taxon>
        <taxon>Roseobacteraceae</taxon>
        <taxon>Thalassovita</taxon>
    </lineage>
</organism>
<dbReference type="SUPFAM" id="SSF53335">
    <property type="entry name" value="S-adenosyl-L-methionine-dependent methyltransferases"/>
    <property type="match status" value="1"/>
</dbReference>
<dbReference type="AlphaFoldDB" id="A0A1H9GGA0"/>
<dbReference type="Proteomes" id="UP000198634">
    <property type="component" value="Unassembled WGS sequence"/>
</dbReference>
<accession>A0A1H9GGA0</accession>
<name>A0A1H9GGA0_9RHOB</name>
<dbReference type="Gene3D" id="3.40.50.150">
    <property type="entry name" value="Vaccinia Virus protein VP39"/>
    <property type="match status" value="1"/>
</dbReference>
<dbReference type="InterPro" id="IPR010342">
    <property type="entry name" value="DUF938"/>
</dbReference>
<dbReference type="PANTHER" id="PTHR20974:SF0">
    <property type="entry name" value="UPF0585 PROTEIN CG18661"/>
    <property type="match status" value="1"/>
</dbReference>
<evidence type="ECO:0008006" key="3">
    <source>
        <dbReference type="Google" id="ProtNLM"/>
    </source>
</evidence>
<dbReference type="Pfam" id="PF06080">
    <property type="entry name" value="DUF938"/>
    <property type="match status" value="1"/>
</dbReference>
<dbReference type="PANTHER" id="PTHR20974">
    <property type="entry name" value="UPF0585 PROTEIN CG18661"/>
    <property type="match status" value="1"/>
</dbReference>
<dbReference type="STRING" id="657014.SAMN04488092_107167"/>
<proteinExistence type="predicted"/>
<keyword evidence="2" id="KW-1185">Reference proteome</keyword>